<evidence type="ECO:0000256" key="2">
    <source>
        <dbReference type="ARBA" id="ARBA00004141"/>
    </source>
</evidence>
<keyword evidence="16" id="KW-1185">Reference proteome</keyword>
<protein>
    <recommendedName>
        <fullName evidence="14">FAD-binding FR-type domain-containing protein</fullName>
    </recommendedName>
</protein>
<evidence type="ECO:0000313" key="16">
    <source>
        <dbReference type="Proteomes" id="UP000019225"/>
    </source>
</evidence>
<reference evidence="15 16" key="1">
    <citation type="journal article" date="2014" name="BMC Genomics">
        <title>Complete genome sequence of producer of the glycopeptide antibiotic Aculeximycin Kutzneria albida DSM 43870T, a representative of minor genus of Pseudonocardiaceae.</title>
        <authorList>
            <person name="Rebets Y."/>
            <person name="Tokovenko B."/>
            <person name="Lushchyk I."/>
            <person name="Ruckert C."/>
            <person name="Zaburannyi N."/>
            <person name="Bechthold A."/>
            <person name="Kalinowski J."/>
            <person name="Luzhetskyy A."/>
        </authorList>
    </citation>
    <scope>NUCLEOTIDE SEQUENCE [LARGE SCALE GENOMIC DNA]</scope>
    <source>
        <strain evidence="15">DSM 43870</strain>
    </source>
</reference>
<dbReference type="Pfam" id="PF00175">
    <property type="entry name" value="NAD_binding_1"/>
    <property type="match status" value="1"/>
</dbReference>
<dbReference type="InterPro" id="IPR039261">
    <property type="entry name" value="FNR_nucleotide-bd"/>
</dbReference>
<organism evidence="15 16">
    <name type="scientific">Kutzneria albida DSM 43870</name>
    <dbReference type="NCBI Taxonomy" id="1449976"/>
    <lineage>
        <taxon>Bacteria</taxon>
        <taxon>Bacillati</taxon>
        <taxon>Actinomycetota</taxon>
        <taxon>Actinomycetes</taxon>
        <taxon>Pseudonocardiales</taxon>
        <taxon>Pseudonocardiaceae</taxon>
        <taxon>Kutzneria</taxon>
    </lineage>
</organism>
<dbReference type="InterPro" id="IPR017938">
    <property type="entry name" value="Riboflavin_synthase-like_b-brl"/>
</dbReference>
<dbReference type="GO" id="GO:0050660">
    <property type="term" value="F:flavin adenine dinucleotide binding"/>
    <property type="evidence" value="ECO:0007669"/>
    <property type="project" value="TreeGrafter"/>
</dbReference>
<evidence type="ECO:0000313" key="15">
    <source>
        <dbReference type="EMBL" id="AHH97542.1"/>
    </source>
</evidence>
<accession>W5W9A5</accession>
<evidence type="ECO:0000256" key="7">
    <source>
        <dbReference type="ARBA" id="ARBA00022827"/>
    </source>
</evidence>
<evidence type="ECO:0000256" key="13">
    <source>
        <dbReference type="SAM" id="Phobius"/>
    </source>
</evidence>
<evidence type="ECO:0000259" key="14">
    <source>
        <dbReference type="PROSITE" id="PS51384"/>
    </source>
</evidence>
<dbReference type="HOGENOM" id="CLU_003827_19_1_11"/>
<dbReference type="GO" id="GO:0051537">
    <property type="term" value="F:2 iron, 2 sulfur cluster binding"/>
    <property type="evidence" value="ECO:0007669"/>
    <property type="project" value="UniProtKB-KW"/>
</dbReference>
<feature type="transmembrane region" description="Helical" evidence="13">
    <location>
        <begin position="110"/>
        <end position="131"/>
    </location>
</feature>
<dbReference type="GO" id="GO:0046872">
    <property type="term" value="F:metal ion binding"/>
    <property type="evidence" value="ECO:0007669"/>
    <property type="project" value="UniProtKB-KW"/>
</dbReference>
<dbReference type="AlphaFoldDB" id="W5W9A5"/>
<dbReference type="STRING" id="1449976.KALB_4178"/>
<feature type="domain" description="FAD-binding FR-type" evidence="14">
    <location>
        <begin position="239"/>
        <end position="339"/>
    </location>
</feature>
<dbReference type="Pfam" id="PF01794">
    <property type="entry name" value="Ferric_reduct"/>
    <property type="match status" value="1"/>
</dbReference>
<keyword evidence="3" id="KW-0285">Flavoprotein</keyword>
<dbReference type="SUPFAM" id="SSF52343">
    <property type="entry name" value="Ferredoxin reductase-like, C-terminal NADP-linked domain"/>
    <property type="match status" value="1"/>
</dbReference>
<keyword evidence="6" id="KW-0479">Metal-binding</keyword>
<dbReference type="InterPro" id="IPR013130">
    <property type="entry name" value="Fe3_Rdtase_TM_dom"/>
</dbReference>
<dbReference type="EMBL" id="CP007155">
    <property type="protein sequence ID" value="AHH97542.1"/>
    <property type="molecule type" value="Genomic_DNA"/>
</dbReference>
<dbReference type="PANTHER" id="PTHR47354">
    <property type="entry name" value="NADH OXIDOREDUCTASE HCR"/>
    <property type="match status" value="1"/>
</dbReference>
<feature type="transmembrane region" description="Helical" evidence="13">
    <location>
        <begin position="184"/>
        <end position="202"/>
    </location>
</feature>
<dbReference type="eggNOG" id="COG1018">
    <property type="taxonomic scope" value="Bacteria"/>
</dbReference>
<dbReference type="SUPFAM" id="SSF63380">
    <property type="entry name" value="Riboflavin synthase domain-like"/>
    <property type="match status" value="1"/>
</dbReference>
<evidence type="ECO:0000256" key="11">
    <source>
        <dbReference type="ARBA" id="ARBA00023014"/>
    </source>
</evidence>
<evidence type="ECO:0000256" key="12">
    <source>
        <dbReference type="ARBA" id="ARBA00023136"/>
    </source>
</evidence>
<dbReference type="PATRIC" id="fig|1449976.3.peg.4209"/>
<keyword evidence="9" id="KW-0560">Oxidoreductase</keyword>
<feature type="transmembrane region" description="Helical" evidence="13">
    <location>
        <begin position="72"/>
        <end position="89"/>
    </location>
</feature>
<dbReference type="InterPro" id="IPR050415">
    <property type="entry name" value="MRET"/>
</dbReference>
<dbReference type="PROSITE" id="PS51384">
    <property type="entry name" value="FAD_FR"/>
    <property type="match status" value="1"/>
</dbReference>
<evidence type="ECO:0000256" key="8">
    <source>
        <dbReference type="ARBA" id="ARBA00022989"/>
    </source>
</evidence>
<dbReference type="Proteomes" id="UP000019225">
    <property type="component" value="Chromosome"/>
</dbReference>
<keyword evidence="4 13" id="KW-0812">Transmembrane</keyword>
<name>W5W9A5_9PSEU</name>
<proteinExistence type="predicted"/>
<evidence type="ECO:0000256" key="6">
    <source>
        <dbReference type="ARBA" id="ARBA00022723"/>
    </source>
</evidence>
<dbReference type="Gene3D" id="2.40.30.10">
    <property type="entry name" value="Translation factors"/>
    <property type="match status" value="1"/>
</dbReference>
<keyword evidence="12 13" id="KW-0472">Membrane</keyword>
<keyword evidence="10" id="KW-0408">Iron</keyword>
<dbReference type="KEGG" id="kal:KALB_4178"/>
<keyword evidence="5" id="KW-0001">2Fe-2S</keyword>
<comment type="subcellular location">
    <subcellularLocation>
        <location evidence="2">Membrane</location>
        <topology evidence="2">Multi-pass membrane protein</topology>
    </subcellularLocation>
</comment>
<feature type="transmembrane region" description="Helical" evidence="13">
    <location>
        <begin position="151"/>
        <end position="172"/>
    </location>
</feature>
<dbReference type="PANTHER" id="PTHR47354:SF8">
    <property type="entry name" value="1,2-PHENYLACETYL-COA EPOXIDASE, SUBUNIT E"/>
    <property type="match status" value="1"/>
</dbReference>
<gene>
    <name evidence="15" type="ORF">KALB_4178</name>
</gene>
<evidence type="ECO:0000256" key="1">
    <source>
        <dbReference type="ARBA" id="ARBA00001974"/>
    </source>
</evidence>
<keyword evidence="11" id="KW-0411">Iron-sulfur</keyword>
<keyword evidence="8 13" id="KW-1133">Transmembrane helix</keyword>
<dbReference type="InterPro" id="IPR017927">
    <property type="entry name" value="FAD-bd_FR_type"/>
</dbReference>
<feature type="transmembrane region" description="Helical" evidence="13">
    <location>
        <begin position="32"/>
        <end position="52"/>
    </location>
</feature>
<evidence type="ECO:0000256" key="5">
    <source>
        <dbReference type="ARBA" id="ARBA00022714"/>
    </source>
</evidence>
<evidence type="ECO:0000256" key="3">
    <source>
        <dbReference type="ARBA" id="ARBA00022630"/>
    </source>
</evidence>
<keyword evidence="7" id="KW-0274">FAD</keyword>
<dbReference type="GO" id="GO:0016491">
    <property type="term" value="F:oxidoreductase activity"/>
    <property type="evidence" value="ECO:0007669"/>
    <property type="project" value="UniProtKB-KW"/>
</dbReference>
<dbReference type="InterPro" id="IPR001433">
    <property type="entry name" value="OxRdtase_FAD/NAD-bd"/>
</dbReference>
<dbReference type="GO" id="GO:0016020">
    <property type="term" value="C:membrane"/>
    <property type="evidence" value="ECO:0007669"/>
    <property type="project" value="UniProtKB-SubCell"/>
</dbReference>
<comment type="cofactor">
    <cofactor evidence="1">
        <name>FAD</name>
        <dbReference type="ChEBI" id="CHEBI:57692"/>
    </cofactor>
</comment>
<dbReference type="Gene3D" id="3.40.50.80">
    <property type="entry name" value="Nucleotide-binding domain of ferredoxin-NADP reductase (FNR) module"/>
    <property type="match status" value="1"/>
</dbReference>
<evidence type="ECO:0000256" key="10">
    <source>
        <dbReference type="ARBA" id="ARBA00023004"/>
    </source>
</evidence>
<feature type="transmembrane region" description="Helical" evidence="13">
    <location>
        <begin position="214"/>
        <end position="234"/>
    </location>
</feature>
<evidence type="ECO:0000256" key="9">
    <source>
        <dbReference type="ARBA" id="ARBA00023002"/>
    </source>
</evidence>
<sequence>MAGNRSQEPSLTVTHRAATPLAPRRPRPVRAWWRDVCGLTAWFSVLFVLALWVSGRGVQDLAADPLTSLGRLTGLVSADLLLLQVLLMARIPWAERGYGQDELARRHRMVGFGSVTLVLAHITLISLGYAATDHSGLLREVWDLVTTYPGMLLATAATAALVLVAATSMRAARRKLRYESWHLLHLYAYLGVGLALPHQLWTGADFTASPVATVFWWTAYGLAVGALLVWRVAVPIVSNLRHRLVVDRVVHEAPGVVSVYLRGRDPGRLPVAAGQFFVWRFLDGPGFTRGHPFSLSAAPNGVHLRITAKNLGEGSARLARLRPGTRALFEGPYGRLGSVRSGPKVTLIAAGIGITPLRALLEAMPYRPGDAVLLYRAGSPGDVVFRRELDAIAAQRGVHLAYLYGRRSRARTSWLPDRYRGASDAHVLRHLVPDIAEHDIYVCGPEAWTAAVVASARAAGVARSRIHTESFAW</sequence>
<evidence type="ECO:0000256" key="4">
    <source>
        <dbReference type="ARBA" id="ARBA00022692"/>
    </source>
</evidence>